<organism evidence="3 4">
    <name type="scientific">Lacipirellula parvula</name>
    <dbReference type="NCBI Taxonomy" id="2650471"/>
    <lineage>
        <taxon>Bacteria</taxon>
        <taxon>Pseudomonadati</taxon>
        <taxon>Planctomycetota</taxon>
        <taxon>Planctomycetia</taxon>
        <taxon>Pirellulales</taxon>
        <taxon>Lacipirellulaceae</taxon>
        <taxon>Lacipirellula</taxon>
    </lineage>
</organism>
<accession>A0A5K7X505</accession>
<keyword evidence="4" id="KW-1185">Reference proteome</keyword>
<evidence type="ECO:0000256" key="2">
    <source>
        <dbReference type="SAM" id="SignalP"/>
    </source>
</evidence>
<dbReference type="PROSITE" id="PS51257">
    <property type="entry name" value="PROKAR_LIPOPROTEIN"/>
    <property type="match status" value="1"/>
</dbReference>
<sequence>MSAFQKLLSNPAAFALAALLTTSLGCGSAETADKTPEDLEKIRTEMKATTDRELSGSK</sequence>
<dbReference type="KEGG" id="lpav:PLANPX_0489"/>
<feature type="chain" id="PRO_5024915857" description="Secreted protein" evidence="2">
    <location>
        <begin position="18"/>
        <end position="58"/>
    </location>
</feature>
<feature type="compositionally biased region" description="Basic and acidic residues" evidence="1">
    <location>
        <begin position="31"/>
        <end position="58"/>
    </location>
</feature>
<protein>
    <recommendedName>
        <fullName evidence="5">Secreted protein</fullName>
    </recommendedName>
</protein>
<feature type="signal peptide" evidence="2">
    <location>
        <begin position="1"/>
        <end position="17"/>
    </location>
</feature>
<evidence type="ECO:0008006" key="5">
    <source>
        <dbReference type="Google" id="ProtNLM"/>
    </source>
</evidence>
<keyword evidence="2" id="KW-0732">Signal</keyword>
<feature type="region of interest" description="Disordered" evidence="1">
    <location>
        <begin position="29"/>
        <end position="58"/>
    </location>
</feature>
<dbReference type="EMBL" id="AP021861">
    <property type="protein sequence ID" value="BBO30877.1"/>
    <property type="molecule type" value="Genomic_DNA"/>
</dbReference>
<gene>
    <name evidence="3" type="ORF">PLANPX_0489</name>
</gene>
<proteinExistence type="predicted"/>
<name>A0A5K7X505_9BACT</name>
<reference evidence="4" key="1">
    <citation type="submission" date="2019-10" db="EMBL/GenBank/DDBJ databases">
        <title>Lacipirellula parvula gen. nov., sp. nov., representing a lineage of planctomycetes widespread in freshwater anoxic habitats, and description of the family Lacipirellulaceae.</title>
        <authorList>
            <person name="Dedysh S.N."/>
            <person name="Kulichevskaya I.S."/>
            <person name="Beletsky A.V."/>
            <person name="Rakitin A.L."/>
            <person name="Mardanov A.V."/>
            <person name="Ivanova A.A."/>
            <person name="Saltykova V.X."/>
            <person name="Rijpstra W.I.C."/>
            <person name="Sinninghe Damste J.S."/>
            <person name="Ravin N.V."/>
        </authorList>
    </citation>
    <scope>NUCLEOTIDE SEQUENCE [LARGE SCALE GENOMIC DNA]</scope>
    <source>
        <strain evidence="4">PX69</strain>
    </source>
</reference>
<evidence type="ECO:0000256" key="1">
    <source>
        <dbReference type="SAM" id="MobiDB-lite"/>
    </source>
</evidence>
<evidence type="ECO:0000313" key="3">
    <source>
        <dbReference type="EMBL" id="BBO30877.1"/>
    </source>
</evidence>
<dbReference type="AlphaFoldDB" id="A0A5K7X505"/>
<dbReference type="RefSeq" id="WP_172991809.1">
    <property type="nucleotide sequence ID" value="NZ_AP021861.1"/>
</dbReference>
<evidence type="ECO:0000313" key="4">
    <source>
        <dbReference type="Proteomes" id="UP000326837"/>
    </source>
</evidence>
<dbReference type="Proteomes" id="UP000326837">
    <property type="component" value="Chromosome"/>
</dbReference>